<dbReference type="Proteomes" id="UP000241690">
    <property type="component" value="Unassembled WGS sequence"/>
</dbReference>
<accession>A0A2T3ZYM3</accession>
<dbReference type="RefSeq" id="XP_024769592.1">
    <property type="nucleotide sequence ID" value="XM_024913932.1"/>
</dbReference>
<organism evidence="2 3">
    <name type="scientific">Trichoderma harzianum CBS 226.95</name>
    <dbReference type="NCBI Taxonomy" id="983964"/>
    <lineage>
        <taxon>Eukaryota</taxon>
        <taxon>Fungi</taxon>
        <taxon>Dikarya</taxon>
        <taxon>Ascomycota</taxon>
        <taxon>Pezizomycotina</taxon>
        <taxon>Sordariomycetes</taxon>
        <taxon>Hypocreomycetidae</taxon>
        <taxon>Hypocreales</taxon>
        <taxon>Hypocreaceae</taxon>
        <taxon>Trichoderma</taxon>
    </lineage>
</organism>
<keyword evidence="1" id="KW-1133">Transmembrane helix</keyword>
<keyword evidence="3" id="KW-1185">Reference proteome</keyword>
<evidence type="ECO:0000256" key="1">
    <source>
        <dbReference type="SAM" id="Phobius"/>
    </source>
</evidence>
<evidence type="ECO:0000313" key="3">
    <source>
        <dbReference type="Proteomes" id="UP000241690"/>
    </source>
</evidence>
<gene>
    <name evidence="2" type="ORF">M431DRAFT_268855</name>
</gene>
<proteinExistence type="predicted"/>
<sequence length="174" mass="20079">MGSTLTQSGRLKMETVRGEIRASLFFYFTSILLIRIVQAQARLVVLYPSPPGVEMDALFFSLLVHTPPLRRPSSLLFPSLFKTPLSLSLSFSHIPFNHVCMYVCMHVLNRISQLFALLFILSATGKGSAKKRKLPWRRSWFPVRLKLKLKMEHDQLIKTTRLIRTRTFDQPFSI</sequence>
<dbReference type="GeneID" id="36622496"/>
<evidence type="ECO:0000313" key="2">
    <source>
        <dbReference type="EMBL" id="PTB49915.1"/>
    </source>
</evidence>
<keyword evidence="1" id="KW-0472">Membrane</keyword>
<dbReference type="AlphaFoldDB" id="A0A2T3ZYM3"/>
<name>A0A2T3ZYM3_TRIHA</name>
<keyword evidence="1" id="KW-0812">Transmembrane</keyword>
<protein>
    <submittedName>
        <fullName evidence="2">Uncharacterized protein</fullName>
    </submittedName>
</protein>
<reference evidence="2 3" key="1">
    <citation type="submission" date="2016-07" db="EMBL/GenBank/DDBJ databases">
        <title>Multiple horizontal gene transfer events from other fungi enriched the ability of initially mycotrophic Trichoderma (Ascomycota) to feed on dead plant biomass.</title>
        <authorList>
            <consortium name="DOE Joint Genome Institute"/>
            <person name="Aerts A."/>
            <person name="Atanasova L."/>
            <person name="Chenthamara K."/>
            <person name="Zhang J."/>
            <person name="Grujic M."/>
            <person name="Henrissat B."/>
            <person name="Kuo A."/>
            <person name="Salamov A."/>
            <person name="Lipzen A."/>
            <person name="Labutti K."/>
            <person name="Barry K."/>
            <person name="Miao Y."/>
            <person name="Rahimi M.J."/>
            <person name="Shen Q."/>
            <person name="Grigoriev I.V."/>
            <person name="Kubicek C.P."/>
            <person name="Druzhinina I.S."/>
        </authorList>
    </citation>
    <scope>NUCLEOTIDE SEQUENCE [LARGE SCALE GENOMIC DNA]</scope>
    <source>
        <strain evidence="2 3">CBS 226.95</strain>
    </source>
</reference>
<feature type="transmembrane region" description="Helical" evidence="1">
    <location>
        <begin position="20"/>
        <end position="41"/>
    </location>
</feature>
<dbReference type="EMBL" id="KZ679690">
    <property type="protein sequence ID" value="PTB49915.1"/>
    <property type="molecule type" value="Genomic_DNA"/>
</dbReference>